<evidence type="ECO:0000259" key="8">
    <source>
        <dbReference type="PROSITE" id="PS50850"/>
    </source>
</evidence>
<dbReference type="GO" id="GO:0005886">
    <property type="term" value="C:plasma membrane"/>
    <property type="evidence" value="ECO:0007669"/>
    <property type="project" value="UniProtKB-SubCell"/>
</dbReference>
<keyword evidence="2" id="KW-0813">Transport</keyword>
<dbReference type="Gene3D" id="1.20.1250.20">
    <property type="entry name" value="MFS general substrate transporter like domains"/>
    <property type="match status" value="1"/>
</dbReference>
<protein>
    <recommendedName>
        <fullName evidence="8">Major facilitator superfamily (MFS) profile domain-containing protein</fullName>
    </recommendedName>
</protein>
<accession>M8DD47</accession>
<evidence type="ECO:0000256" key="3">
    <source>
        <dbReference type="ARBA" id="ARBA00022475"/>
    </source>
</evidence>
<sequence>MISPRAWLHRYPREAWLFLAASFLNSSGSAFMWPLTTLYVHTQLHRSMTEAGFVLMLQSLAGIVGQFTGGSLFHRVGAKRLIVGSLLLQACCMLGILLLGNWYLYIGFMIGLGFLFNVSNPAIQAFIGFRWKEQRRELFNIVYVGNNLGMAVGTALAGVIAAISFHFTFLFNSVSTFLFAGFFFFFMRNMSHDELVGSMSEKTEKRSQGSMRLLLRYQIYLFMALGSAFIFFSTTVWNTGVAPHLTSSGMPLAAYSWLWTINGIVIFAGQPVTSWLKRLVKQNLSSQLVASAIAYGGGFGFMLFFHDNYAAFIIGMIITTFGEMLIAPTVPTFISEKTGESAPFYLGAVGAITSGGRLLGPLFFGQMYDAGGIVPALTLATVVSSAAVVLCLIHASFHRERKGRVEASGKTDS</sequence>
<proteinExistence type="predicted"/>
<dbReference type="AlphaFoldDB" id="M8DD47"/>
<dbReference type="EMBL" id="APBN01000008">
    <property type="protein sequence ID" value="EMT51373.1"/>
    <property type="molecule type" value="Genomic_DNA"/>
</dbReference>
<evidence type="ECO:0000256" key="7">
    <source>
        <dbReference type="SAM" id="Phobius"/>
    </source>
</evidence>
<gene>
    <name evidence="9" type="ORF">I532_17508</name>
</gene>
<evidence type="ECO:0000256" key="1">
    <source>
        <dbReference type="ARBA" id="ARBA00004651"/>
    </source>
</evidence>
<feature type="transmembrane region" description="Helical" evidence="7">
    <location>
        <begin position="288"/>
        <end position="305"/>
    </location>
</feature>
<feature type="transmembrane region" description="Helical" evidence="7">
    <location>
        <begin position="342"/>
        <end position="364"/>
    </location>
</feature>
<feature type="transmembrane region" description="Helical" evidence="7">
    <location>
        <begin position="169"/>
        <end position="187"/>
    </location>
</feature>
<dbReference type="GO" id="GO:0022857">
    <property type="term" value="F:transmembrane transporter activity"/>
    <property type="evidence" value="ECO:0007669"/>
    <property type="project" value="InterPro"/>
</dbReference>
<organism evidence="9 10">
    <name type="scientific">Brevibacillus borstelensis AK1</name>
    <dbReference type="NCBI Taxonomy" id="1300222"/>
    <lineage>
        <taxon>Bacteria</taxon>
        <taxon>Bacillati</taxon>
        <taxon>Bacillota</taxon>
        <taxon>Bacilli</taxon>
        <taxon>Bacillales</taxon>
        <taxon>Paenibacillaceae</taxon>
        <taxon>Brevibacillus</taxon>
    </lineage>
</organism>
<feature type="transmembrane region" description="Helical" evidence="7">
    <location>
        <begin position="214"/>
        <end position="237"/>
    </location>
</feature>
<dbReference type="InterPro" id="IPR036259">
    <property type="entry name" value="MFS_trans_sf"/>
</dbReference>
<keyword evidence="10" id="KW-1185">Reference proteome</keyword>
<keyword evidence="5 7" id="KW-1133">Transmembrane helix</keyword>
<dbReference type="OrthoDB" id="3268460at2"/>
<comment type="subcellular location">
    <subcellularLocation>
        <location evidence="1">Cell membrane</location>
        <topology evidence="1">Multi-pass membrane protein</topology>
    </subcellularLocation>
</comment>
<evidence type="ECO:0000256" key="6">
    <source>
        <dbReference type="ARBA" id="ARBA00023136"/>
    </source>
</evidence>
<dbReference type="PANTHER" id="PTHR23517">
    <property type="entry name" value="RESISTANCE PROTEIN MDTM, PUTATIVE-RELATED-RELATED"/>
    <property type="match status" value="1"/>
</dbReference>
<reference evidence="9 10" key="1">
    <citation type="submission" date="2013-03" db="EMBL/GenBank/DDBJ databases">
        <title>Assembly of a new bacterial strain Brevibacillus borstelensis AK1.</title>
        <authorList>
            <person name="Rajan I."/>
            <person name="PoliReddy D."/>
            <person name="Sugumar T."/>
            <person name="Rathinam K."/>
            <person name="Alqarawi S."/>
            <person name="Khalil A.B."/>
            <person name="Sivakumar N."/>
        </authorList>
    </citation>
    <scope>NUCLEOTIDE SEQUENCE [LARGE SCALE GENOMIC DNA]</scope>
    <source>
        <strain evidence="9 10">AK1</strain>
    </source>
</reference>
<feature type="transmembrane region" description="Helical" evidence="7">
    <location>
        <begin position="311"/>
        <end position="330"/>
    </location>
</feature>
<feature type="transmembrane region" description="Helical" evidence="7">
    <location>
        <begin position="257"/>
        <end position="276"/>
    </location>
</feature>
<feature type="transmembrane region" description="Helical" evidence="7">
    <location>
        <begin position="81"/>
        <end position="99"/>
    </location>
</feature>
<keyword evidence="6 7" id="KW-0472">Membrane</keyword>
<comment type="caution">
    <text evidence="9">The sequence shown here is derived from an EMBL/GenBank/DDBJ whole genome shotgun (WGS) entry which is preliminary data.</text>
</comment>
<dbReference type="PROSITE" id="PS50850">
    <property type="entry name" value="MFS"/>
    <property type="match status" value="1"/>
</dbReference>
<dbReference type="InterPro" id="IPR050171">
    <property type="entry name" value="MFS_Transporters"/>
</dbReference>
<feature type="transmembrane region" description="Helical" evidence="7">
    <location>
        <begin position="51"/>
        <end position="69"/>
    </location>
</feature>
<dbReference type="PATRIC" id="fig|1300222.3.peg.3668"/>
<dbReference type="STRING" id="1300222.I532_17508"/>
<dbReference type="RefSeq" id="WP_003389828.1">
    <property type="nucleotide sequence ID" value="NZ_APBN01000008.1"/>
</dbReference>
<evidence type="ECO:0000256" key="4">
    <source>
        <dbReference type="ARBA" id="ARBA00022692"/>
    </source>
</evidence>
<feature type="transmembrane region" description="Helical" evidence="7">
    <location>
        <begin position="105"/>
        <end position="129"/>
    </location>
</feature>
<evidence type="ECO:0000313" key="10">
    <source>
        <dbReference type="Proteomes" id="UP000012081"/>
    </source>
</evidence>
<evidence type="ECO:0000313" key="9">
    <source>
        <dbReference type="EMBL" id="EMT51373.1"/>
    </source>
</evidence>
<feature type="transmembrane region" description="Helical" evidence="7">
    <location>
        <begin position="141"/>
        <end position="163"/>
    </location>
</feature>
<dbReference type="InterPro" id="IPR020846">
    <property type="entry name" value="MFS_dom"/>
</dbReference>
<keyword evidence="3" id="KW-1003">Cell membrane</keyword>
<feature type="domain" description="Major facilitator superfamily (MFS) profile" evidence="8">
    <location>
        <begin position="14"/>
        <end position="402"/>
    </location>
</feature>
<name>M8DD47_9BACL</name>
<dbReference type="SUPFAM" id="SSF103473">
    <property type="entry name" value="MFS general substrate transporter"/>
    <property type="match status" value="1"/>
</dbReference>
<dbReference type="Pfam" id="PF07690">
    <property type="entry name" value="MFS_1"/>
    <property type="match status" value="1"/>
</dbReference>
<dbReference type="Proteomes" id="UP000012081">
    <property type="component" value="Unassembled WGS sequence"/>
</dbReference>
<keyword evidence="4 7" id="KW-0812">Transmembrane</keyword>
<dbReference type="PANTHER" id="PTHR23517:SF10">
    <property type="entry name" value="MAJOR FACILITATOR SUPERFAMILY (MFS) PROFILE DOMAIN-CONTAINING PROTEIN"/>
    <property type="match status" value="1"/>
</dbReference>
<feature type="transmembrane region" description="Helical" evidence="7">
    <location>
        <begin position="370"/>
        <end position="393"/>
    </location>
</feature>
<evidence type="ECO:0000256" key="5">
    <source>
        <dbReference type="ARBA" id="ARBA00022989"/>
    </source>
</evidence>
<dbReference type="InterPro" id="IPR011701">
    <property type="entry name" value="MFS"/>
</dbReference>
<evidence type="ECO:0000256" key="2">
    <source>
        <dbReference type="ARBA" id="ARBA00022448"/>
    </source>
</evidence>